<reference evidence="2" key="1">
    <citation type="submission" date="2023-03" db="EMBL/GenBank/DDBJ databases">
        <title>Massive genome expansion in bonnet fungi (Mycena s.s.) driven by repeated elements and novel gene families across ecological guilds.</title>
        <authorList>
            <consortium name="Lawrence Berkeley National Laboratory"/>
            <person name="Harder C.B."/>
            <person name="Miyauchi S."/>
            <person name="Viragh M."/>
            <person name="Kuo A."/>
            <person name="Thoen E."/>
            <person name="Andreopoulos B."/>
            <person name="Lu D."/>
            <person name="Skrede I."/>
            <person name="Drula E."/>
            <person name="Henrissat B."/>
            <person name="Morin E."/>
            <person name="Kohler A."/>
            <person name="Barry K."/>
            <person name="LaButti K."/>
            <person name="Morin E."/>
            <person name="Salamov A."/>
            <person name="Lipzen A."/>
            <person name="Mereny Z."/>
            <person name="Hegedus B."/>
            <person name="Baldrian P."/>
            <person name="Stursova M."/>
            <person name="Weitz H."/>
            <person name="Taylor A."/>
            <person name="Grigoriev I.V."/>
            <person name="Nagy L.G."/>
            <person name="Martin F."/>
            <person name="Kauserud H."/>
        </authorList>
    </citation>
    <scope>NUCLEOTIDE SEQUENCE</scope>
    <source>
        <strain evidence="2">CBHHK182m</strain>
    </source>
</reference>
<organism evidence="2 3">
    <name type="scientific">Mycena metata</name>
    <dbReference type="NCBI Taxonomy" id="1033252"/>
    <lineage>
        <taxon>Eukaryota</taxon>
        <taxon>Fungi</taxon>
        <taxon>Dikarya</taxon>
        <taxon>Basidiomycota</taxon>
        <taxon>Agaricomycotina</taxon>
        <taxon>Agaricomycetes</taxon>
        <taxon>Agaricomycetidae</taxon>
        <taxon>Agaricales</taxon>
        <taxon>Marasmiineae</taxon>
        <taxon>Mycenaceae</taxon>
        <taxon>Mycena</taxon>
    </lineage>
</organism>
<sequence length="592" mass="63565">MPAISKGKMWIHLHCNKLGPLRFVTFSLELDHKNVITKAHYCDILMAWCRTKPRSTDNFVPKAINLKQIKLIQRVIAQTVTPTWINTVPHSYGESNAGTIKADEWRTVSTLYLPLALVLTWLDGAPDDEEEEAAHQLGMLDHSMSLFQAVILVCRYTMTGEPLPEIVGLALREDVLSYPELHPERALELGWRNAADRESVIGGGGDGGAAVQVAGDTVAGVEAAVSQMELALVPRFGAAADGTKGAGTVIVSHVHVDLLLGNSTETAGSKGGGGAVVRGGRLVVVVARRVVLLPTHAALPVLLATVAPSSSAVPPPSSALAHALTHARLTLPPMSPNAVAQRSRSLCNLRVRLGLPYPYRHIHLVVTPDPPPLCLQLFNAALNALPFLLALPSVIVIALPLHTPSLLTLSLLRLPISTLPLSPTASHTPLPMPPRLLAFYLPSAAWSLAMVCMLDAIRHRRIESILAHMRRATSALPTRPSPHPTFLLLAAALSLVPARAISAQHASQDRDRHCAALPHPRAHPPRHLRPPNPTLSASPLPPPRRCPSHSSPRVPPQPNTRPKSVFSSLRLPNPTPDAASGVGFAPTSDFNW</sequence>
<evidence type="ECO:0000256" key="1">
    <source>
        <dbReference type="SAM" id="MobiDB-lite"/>
    </source>
</evidence>
<feature type="region of interest" description="Disordered" evidence="1">
    <location>
        <begin position="504"/>
        <end position="592"/>
    </location>
</feature>
<feature type="compositionally biased region" description="Basic residues" evidence="1">
    <location>
        <begin position="520"/>
        <end position="529"/>
    </location>
</feature>
<evidence type="ECO:0000313" key="2">
    <source>
        <dbReference type="EMBL" id="KAJ7759953.1"/>
    </source>
</evidence>
<evidence type="ECO:0000313" key="3">
    <source>
        <dbReference type="Proteomes" id="UP001215598"/>
    </source>
</evidence>
<keyword evidence="3" id="KW-1185">Reference proteome</keyword>
<accession>A0AAD7J9S8</accession>
<dbReference type="Proteomes" id="UP001215598">
    <property type="component" value="Unassembled WGS sequence"/>
</dbReference>
<proteinExistence type="predicted"/>
<comment type="caution">
    <text evidence="2">The sequence shown here is derived from an EMBL/GenBank/DDBJ whole genome shotgun (WGS) entry which is preliminary data.</text>
</comment>
<dbReference type="EMBL" id="JARKIB010000038">
    <property type="protein sequence ID" value="KAJ7759953.1"/>
    <property type="molecule type" value="Genomic_DNA"/>
</dbReference>
<gene>
    <name evidence="2" type="ORF">B0H16DRAFT_1815197</name>
</gene>
<dbReference type="AlphaFoldDB" id="A0AAD7J9S8"/>
<name>A0AAD7J9S8_9AGAR</name>
<protein>
    <submittedName>
        <fullName evidence="2">Uncharacterized protein</fullName>
    </submittedName>
</protein>